<proteinExistence type="predicted"/>
<dbReference type="GO" id="GO:0006629">
    <property type="term" value="P:lipid metabolic process"/>
    <property type="evidence" value="ECO:0007669"/>
    <property type="project" value="InterPro"/>
</dbReference>
<dbReference type="RefSeq" id="WP_115329494.1">
    <property type="nucleotide sequence ID" value="NZ_CAAAHP010000003.1"/>
</dbReference>
<gene>
    <name evidence="2" type="primary">tesA</name>
    <name evidence="2" type="ORF">NCTC13316_00082</name>
</gene>
<dbReference type="EMBL" id="UGOD01000001">
    <property type="protein sequence ID" value="STX50017.1"/>
    <property type="molecule type" value="Genomic_DNA"/>
</dbReference>
<dbReference type="InterPro" id="IPR008265">
    <property type="entry name" value="Lipase_GDSL_AS"/>
</dbReference>
<evidence type="ECO:0000259" key="1">
    <source>
        <dbReference type="Pfam" id="PF13472"/>
    </source>
</evidence>
<dbReference type="GO" id="GO:0004622">
    <property type="term" value="F:phosphatidylcholine lysophospholipase activity"/>
    <property type="evidence" value="ECO:0007669"/>
    <property type="project" value="TreeGrafter"/>
</dbReference>
<dbReference type="PANTHER" id="PTHR30383:SF24">
    <property type="entry name" value="THIOESTERASE 1_PROTEASE 1_LYSOPHOSPHOLIPASE L1"/>
    <property type="match status" value="1"/>
</dbReference>
<dbReference type="InterPro" id="IPR051532">
    <property type="entry name" value="Ester_Hydrolysis_Enzymes"/>
</dbReference>
<sequence>MIKKFLWIICFIFIIAPIYAKTILILGDSLSAGFGIEEGKGWVNLLNERLQKESLPYKVVNYSTSGDTTSNGLAKLSGALSKHKPNIVIIELGANDGLRGLSIAEIKGNLEKLIVKSQEKSAKVLLLATLLPPNYGSTYLNRYKQVYMDLANQYQVRLIPMFLEGIAGNPSAMQSDGLHPNQESQVKILDNIWPTLQQML</sequence>
<dbReference type="GO" id="GO:0106435">
    <property type="term" value="F:carboxylesterase activity"/>
    <property type="evidence" value="ECO:0007669"/>
    <property type="project" value="UniProtKB-EC"/>
</dbReference>
<evidence type="ECO:0000313" key="2">
    <source>
        <dbReference type="EMBL" id="STX50017.1"/>
    </source>
</evidence>
<keyword evidence="2" id="KW-0378">Hydrolase</keyword>
<dbReference type="SUPFAM" id="SSF52266">
    <property type="entry name" value="SGNH hydrolase"/>
    <property type="match status" value="1"/>
</dbReference>
<dbReference type="PROSITE" id="PS01098">
    <property type="entry name" value="LIPASE_GDSL_SER"/>
    <property type="match status" value="1"/>
</dbReference>
<dbReference type="Gene3D" id="3.40.50.1110">
    <property type="entry name" value="SGNH hydrolase"/>
    <property type="match status" value="1"/>
</dbReference>
<reference evidence="2 3" key="1">
    <citation type="submission" date="2018-06" db="EMBL/GenBank/DDBJ databases">
        <authorList>
            <consortium name="Pathogen Informatics"/>
            <person name="Doyle S."/>
        </authorList>
    </citation>
    <scope>NUCLEOTIDE SEQUENCE [LARGE SCALE GENOMIC DNA]</scope>
    <source>
        <strain evidence="2 3">NCTC13316</strain>
    </source>
</reference>
<dbReference type="InterPro" id="IPR013830">
    <property type="entry name" value="SGNH_hydro"/>
</dbReference>
<keyword evidence="3" id="KW-1185">Reference proteome</keyword>
<dbReference type="EC" id="3.1.1.1" evidence="2"/>
<dbReference type="Pfam" id="PF13472">
    <property type="entry name" value="Lipase_GDSL_2"/>
    <property type="match status" value="1"/>
</dbReference>
<name>A0A378JGB4_9GAMM</name>
<dbReference type="Proteomes" id="UP000254794">
    <property type="component" value="Unassembled WGS sequence"/>
</dbReference>
<organism evidence="2 3">
    <name type="scientific">Legionella busanensis</name>
    <dbReference type="NCBI Taxonomy" id="190655"/>
    <lineage>
        <taxon>Bacteria</taxon>
        <taxon>Pseudomonadati</taxon>
        <taxon>Pseudomonadota</taxon>
        <taxon>Gammaproteobacteria</taxon>
        <taxon>Legionellales</taxon>
        <taxon>Legionellaceae</taxon>
        <taxon>Legionella</taxon>
    </lineage>
</organism>
<dbReference type="PANTHER" id="PTHR30383">
    <property type="entry name" value="THIOESTERASE 1/PROTEASE 1/LYSOPHOSPHOLIPASE L1"/>
    <property type="match status" value="1"/>
</dbReference>
<protein>
    <submittedName>
        <fullName evidence="2">Esterase TesA</fullName>
        <ecNumber evidence="2">3.1.1.1</ecNumber>
    </submittedName>
</protein>
<dbReference type="AlphaFoldDB" id="A0A378JGB4"/>
<dbReference type="OrthoDB" id="9786188at2"/>
<evidence type="ECO:0000313" key="3">
    <source>
        <dbReference type="Proteomes" id="UP000254794"/>
    </source>
</evidence>
<dbReference type="CDD" id="cd01822">
    <property type="entry name" value="Lysophospholipase_L1_like"/>
    <property type="match status" value="1"/>
</dbReference>
<dbReference type="InterPro" id="IPR036514">
    <property type="entry name" value="SGNH_hydro_sf"/>
</dbReference>
<accession>A0A378JGB4</accession>
<feature type="domain" description="SGNH hydrolase-type esterase" evidence="1">
    <location>
        <begin position="25"/>
        <end position="183"/>
    </location>
</feature>